<feature type="compositionally biased region" description="Pro residues" evidence="1">
    <location>
        <begin position="23"/>
        <end position="32"/>
    </location>
</feature>
<name>A0A4V4HED1_DENBC</name>
<accession>A0A4V4HED1</accession>
<gene>
    <name evidence="3" type="ORF">K435DRAFT_781122</name>
</gene>
<dbReference type="EMBL" id="ML179328">
    <property type="protein sequence ID" value="THU90665.1"/>
    <property type="molecule type" value="Genomic_DNA"/>
</dbReference>
<feature type="region of interest" description="Disordered" evidence="1">
    <location>
        <begin position="124"/>
        <end position="155"/>
    </location>
</feature>
<reference evidence="3 4" key="1">
    <citation type="journal article" date="2019" name="Nat. Ecol. Evol.">
        <title>Megaphylogeny resolves global patterns of mushroom evolution.</title>
        <authorList>
            <person name="Varga T."/>
            <person name="Krizsan K."/>
            <person name="Foldi C."/>
            <person name="Dima B."/>
            <person name="Sanchez-Garcia M."/>
            <person name="Sanchez-Ramirez S."/>
            <person name="Szollosi G.J."/>
            <person name="Szarkandi J.G."/>
            <person name="Papp V."/>
            <person name="Albert L."/>
            <person name="Andreopoulos W."/>
            <person name="Angelini C."/>
            <person name="Antonin V."/>
            <person name="Barry K.W."/>
            <person name="Bougher N.L."/>
            <person name="Buchanan P."/>
            <person name="Buyck B."/>
            <person name="Bense V."/>
            <person name="Catcheside P."/>
            <person name="Chovatia M."/>
            <person name="Cooper J."/>
            <person name="Damon W."/>
            <person name="Desjardin D."/>
            <person name="Finy P."/>
            <person name="Geml J."/>
            <person name="Haridas S."/>
            <person name="Hughes K."/>
            <person name="Justo A."/>
            <person name="Karasinski D."/>
            <person name="Kautmanova I."/>
            <person name="Kiss B."/>
            <person name="Kocsube S."/>
            <person name="Kotiranta H."/>
            <person name="LaButti K.M."/>
            <person name="Lechner B.E."/>
            <person name="Liimatainen K."/>
            <person name="Lipzen A."/>
            <person name="Lukacs Z."/>
            <person name="Mihaltcheva S."/>
            <person name="Morgado L.N."/>
            <person name="Niskanen T."/>
            <person name="Noordeloos M.E."/>
            <person name="Ohm R.A."/>
            <person name="Ortiz-Santana B."/>
            <person name="Ovrebo C."/>
            <person name="Racz N."/>
            <person name="Riley R."/>
            <person name="Savchenko A."/>
            <person name="Shiryaev A."/>
            <person name="Soop K."/>
            <person name="Spirin V."/>
            <person name="Szebenyi C."/>
            <person name="Tomsovsky M."/>
            <person name="Tulloss R.E."/>
            <person name="Uehling J."/>
            <person name="Grigoriev I.V."/>
            <person name="Vagvolgyi C."/>
            <person name="Papp T."/>
            <person name="Martin F.M."/>
            <person name="Miettinen O."/>
            <person name="Hibbett D.S."/>
            <person name="Nagy L.G."/>
        </authorList>
    </citation>
    <scope>NUCLEOTIDE SEQUENCE [LARGE SCALE GENOMIC DNA]</scope>
    <source>
        <strain evidence="3 4">CBS 962.96</strain>
    </source>
</reference>
<feature type="domain" description="DUF6699" evidence="2">
    <location>
        <begin position="529"/>
        <end position="650"/>
    </location>
</feature>
<evidence type="ECO:0000313" key="3">
    <source>
        <dbReference type="EMBL" id="THU90665.1"/>
    </source>
</evidence>
<evidence type="ECO:0000313" key="4">
    <source>
        <dbReference type="Proteomes" id="UP000297245"/>
    </source>
</evidence>
<feature type="compositionally biased region" description="Pro residues" evidence="1">
    <location>
        <begin position="138"/>
        <end position="155"/>
    </location>
</feature>
<dbReference type="InterPro" id="IPR046522">
    <property type="entry name" value="DUF6699"/>
</dbReference>
<dbReference type="Pfam" id="PF20415">
    <property type="entry name" value="DUF6699"/>
    <property type="match status" value="2"/>
</dbReference>
<evidence type="ECO:0000259" key="2">
    <source>
        <dbReference type="Pfam" id="PF20415"/>
    </source>
</evidence>
<dbReference type="Proteomes" id="UP000297245">
    <property type="component" value="Unassembled WGS sequence"/>
</dbReference>
<feature type="region of interest" description="Disordered" evidence="1">
    <location>
        <begin position="291"/>
        <end position="329"/>
    </location>
</feature>
<feature type="domain" description="DUF6699" evidence="2">
    <location>
        <begin position="414"/>
        <end position="484"/>
    </location>
</feature>
<evidence type="ECO:0000256" key="1">
    <source>
        <dbReference type="SAM" id="MobiDB-lite"/>
    </source>
</evidence>
<dbReference type="AlphaFoldDB" id="A0A4V4HED1"/>
<protein>
    <recommendedName>
        <fullName evidence="2">DUF6699 domain-containing protein</fullName>
    </recommendedName>
</protein>
<organism evidence="3 4">
    <name type="scientific">Dendrothele bispora (strain CBS 962.96)</name>
    <dbReference type="NCBI Taxonomy" id="1314807"/>
    <lineage>
        <taxon>Eukaryota</taxon>
        <taxon>Fungi</taxon>
        <taxon>Dikarya</taxon>
        <taxon>Basidiomycota</taxon>
        <taxon>Agaricomycotina</taxon>
        <taxon>Agaricomycetes</taxon>
        <taxon>Agaricomycetidae</taxon>
        <taxon>Agaricales</taxon>
        <taxon>Agaricales incertae sedis</taxon>
        <taxon>Dendrothele</taxon>
    </lineage>
</organism>
<keyword evidence="4" id="KW-1185">Reference proteome</keyword>
<feature type="compositionally biased region" description="Basic residues" evidence="1">
    <location>
        <begin position="310"/>
        <end position="329"/>
    </location>
</feature>
<sequence>MSMPVFWNYPEPLSSLPNGGAFAPPPPPPPTSPGSRQNPNPFQHYVPPVRPSALRNPIVPPIQTQMHMHTQAQAQAQIPPGNFPHTCSPATCTPYTLHTQTPWVTPQTPHAPALPPVVDVNHDHDLNRNSNSNFFANPGPPPQPLQFPPQPQPPLGANPSIPFIPPSQPQPQGVNFTFPNFPAWPPDGPPAPAPQAGPGAGVVPGVGVGVGIDPVPPPPPLPPISVNIPNQQLSAPFSTPNSAHSQGLGNSYSFHHHYYNYTPSASVAASGVGVGVGVGLGVGGLGVGADNGEDDDIDGGGVVPLIQRPQKQRKSSSSRHSRSGTTKRKMKAIEALGGGDLGLGLGADPSLRIHTTTTTTRGGNNRLVWRPDFGMRPKICDRIGSALRFPCYTSQHPKLVSLLKHKPPPQHALWWDLRSNPLIALTASPSGASGSAGASVLHSQTFLPLTLAELYRPATEPPMRKMRIWHERLPWYIDVRASKGGVGSASFDPFQHEAGAGWEKQHGGGRHGSWYVNNYNGGGGGEDTWEEEVGNEEEGGITVLDVMQQIVEFLHHVVQETDFSRGVVGSTVSTTRFGTNFGGGEILNRPERMAIRDAASVRGGLILGGGRLGPGLMGGGGGSRRLAVPTEMARVDFLLHEYMFLGLVRDAKKGRWEMRTGYEHE</sequence>
<proteinExistence type="predicted"/>
<dbReference type="OrthoDB" id="3265169at2759"/>
<feature type="region of interest" description="Disordered" evidence="1">
    <location>
        <begin position="16"/>
        <end position="53"/>
    </location>
</feature>